<keyword evidence="4" id="KW-1185">Reference proteome</keyword>
<accession>A0A0L0CDB1</accession>
<feature type="chain" id="PRO_5005536323" description="DUF4794 domain-containing protein" evidence="2">
    <location>
        <begin position="23"/>
        <end position="169"/>
    </location>
</feature>
<keyword evidence="2" id="KW-0732">Signal</keyword>
<dbReference type="AlphaFoldDB" id="A0A0L0CDB1"/>
<gene>
    <name evidence="3" type="ORF">FF38_06991</name>
</gene>
<comment type="caution">
    <text evidence="3">The sequence shown here is derived from an EMBL/GenBank/DDBJ whole genome shotgun (WGS) entry which is preliminary data.</text>
</comment>
<sequence>MAKFQFALVLLLVVLAVFSCEAQRQRVRSGRLQRNRQLARQEVEEPITPYPSADELKPEIPFEEAAPAPVDESAVVDEEEVFPADEAAEGAANEPIPDEVYGPPEESVLYNTPDEVYGPPEIEANQLPAEVTLARQRQRQARLVQARRKAAYRQARLAKLRAAKPKRSA</sequence>
<evidence type="ECO:0000256" key="1">
    <source>
        <dbReference type="SAM" id="MobiDB-lite"/>
    </source>
</evidence>
<protein>
    <recommendedName>
        <fullName evidence="5">DUF4794 domain-containing protein</fullName>
    </recommendedName>
</protein>
<dbReference type="PROSITE" id="PS51257">
    <property type="entry name" value="PROKAR_LIPOPROTEIN"/>
    <property type="match status" value="1"/>
</dbReference>
<evidence type="ECO:0008006" key="5">
    <source>
        <dbReference type="Google" id="ProtNLM"/>
    </source>
</evidence>
<feature type="region of interest" description="Disordered" evidence="1">
    <location>
        <begin position="31"/>
        <end position="57"/>
    </location>
</feature>
<dbReference type="Proteomes" id="UP000037069">
    <property type="component" value="Unassembled WGS sequence"/>
</dbReference>
<dbReference type="OrthoDB" id="8057427at2759"/>
<feature type="region of interest" description="Disordered" evidence="1">
    <location>
        <begin position="86"/>
        <end position="120"/>
    </location>
</feature>
<evidence type="ECO:0000313" key="4">
    <source>
        <dbReference type="Proteomes" id="UP000037069"/>
    </source>
</evidence>
<organism evidence="3 4">
    <name type="scientific">Lucilia cuprina</name>
    <name type="common">Green bottle fly</name>
    <name type="synonym">Australian sheep blowfly</name>
    <dbReference type="NCBI Taxonomy" id="7375"/>
    <lineage>
        <taxon>Eukaryota</taxon>
        <taxon>Metazoa</taxon>
        <taxon>Ecdysozoa</taxon>
        <taxon>Arthropoda</taxon>
        <taxon>Hexapoda</taxon>
        <taxon>Insecta</taxon>
        <taxon>Pterygota</taxon>
        <taxon>Neoptera</taxon>
        <taxon>Endopterygota</taxon>
        <taxon>Diptera</taxon>
        <taxon>Brachycera</taxon>
        <taxon>Muscomorpha</taxon>
        <taxon>Oestroidea</taxon>
        <taxon>Calliphoridae</taxon>
        <taxon>Luciliinae</taxon>
        <taxon>Lucilia</taxon>
    </lineage>
</organism>
<evidence type="ECO:0000313" key="3">
    <source>
        <dbReference type="EMBL" id="KNC30236.1"/>
    </source>
</evidence>
<name>A0A0L0CDB1_LUCCU</name>
<dbReference type="OMA" id="YGPPEIE"/>
<feature type="signal peptide" evidence="2">
    <location>
        <begin position="1"/>
        <end position="22"/>
    </location>
</feature>
<reference evidence="3 4" key="1">
    <citation type="journal article" date="2015" name="Nat. Commun.">
        <title>Lucilia cuprina genome unlocks parasitic fly biology to underpin future interventions.</title>
        <authorList>
            <person name="Anstead C.A."/>
            <person name="Korhonen P.K."/>
            <person name="Young N.D."/>
            <person name="Hall R.S."/>
            <person name="Jex A.R."/>
            <person name="Murali S.C."/>
            <person name="Hughes D.S."/>
            <person name="Lee S.F."/>
            <person name="Perry T."/>
            <person name="Stroehlein A.J."/>
            <person name="Ansell B.R."/>
            <person name="Breugelmans B."/>
            <person name="Hofmann A."/>
            <person name="Qu J."/>
            <person name="Dugan S."/>
            <person name="Lee S.L."/>
            <person name="Chao H."/>
            <person name="Dinh H."/>
            <person name="Han Y."/>
            <person name="Doddapaneni H.V."/>
            <person name="Worley K.C."/>
            <person name="Muzny D.M."/>
            <person name="Ioannidis P."/>
            <person name="Waterhouse R.M."/>
            <person name="Zdobnov E.M."/>
            <person name="James P.J."/>
            <person name="Bagnall N.H."/>
            <person name="Kotze A.C."/>
            <person name="Gibbs R.A."/>
            <person name="Richards S."/>
            <person name="Batterham P."/>
            <person name="Gasser R.B."/>
        </authorList>
    </citation>
    <scope>NUCLEOTIDE SEQUENCE [LARGE SCALE GENOMIC DNA]</scope>
    <source>
        <strain evidence="3 4">LS</strain>
        <tissue evidence="3">Full body</tissue>
    </source>
</reference>
<proteinExistence type="predicted"/>
<dbReference type="EMBL" id="JRES01000558">
    <property type="protein sequence ID" value="KNC30236.1"/>
    <property type="molecule type" value="Genomic_DNA"/>
</dbReference>
<evidence type="ECO:0000256" key="2">
    <source>
        <dbReference type="SAM" id="SignalP"/>
    </source>
</evidence>